<accession>A0AAV7LCW8</accession>
<name>A0AAV7LCW8_PLEWA</name>
<reference evidence="1" key="1">
    <citation type="journal article" date="2022" name="bioRxiv">
        <title>Sequencing and chromosome-scale assembly of the giantPleurodeles waltlgenome.</title>
        <authorList>
            <person name="Brown T."/>
            <person name="Elewa A."/>
            <person name="Iarovenko S."/>
            <person name="Subramanian E."/>
            <person name="Araus A.J."/>
            <person name="Petzold A."/>
            <person name="Susuki M."/>
            <person name="Suzuki K.-i.T."/>
            <person name="Hayashi T."/>
            <person name="Toyoda A."/>
            <person name="Oliveira C."/>
            <person name="Osipova E."/>
            <person name="Leigh N.D."/>
            <person name="Simon A."/>
            <person name="Yun M.H."/>
        </authorList>
    </citation>
    <scope>NUCLEOTIDE SEQUENCE</scope>
    <source>
        <strain evidence="1">20211129_DDA</strain>
        <tissue evidence="1">Liver</tissue>
    </source>
</reference>
<comment type="caution">
    <text evidence="1">The sequence shown here is derived from an EMBL/GenBank/DDBJ whole genome shotgun (WGS) entry which is preliminary data.</text>
</comment>
<dbReference type="AlphaFoldDB" id="A0AAV7LCW8"/>
<organism evidence="1 2">
    <name type="scientific">Pleurodeles waltl</name>
    <name type="common">Iberian ribbed newt</name>
    <dbReference type="NCBI Taxonomy" id="8319"/>
    <lineage>
        <taxon>Eukaryota</taxon>
        <taxon>Metazoa</taxon>
        <taxon>Chordata</taxon>
        <taxon>Craniata</taxon>
        <taxon>Vertebrata</taxon>
        <taxon>Euteleostomi</taxon>
        <taxon>Amphibia</taxon>
        <taxon>Batrachia</taxon>
        <taxon>Caudata</taxon>
        <taxon>Salamandroidea</taxon>
        <taxon>Salamandridae</taxon>
        <taxon>Pleurodelinae</taxon>
        <taxon>Pleurodeles</taxon>
    </lineage>
</organism>
<dbReference type="EMBL" id="JANPWB010000015">
    <property type="protein sequence ID" value="KAJ1088779.1"/>
    <property type="molecule type" value="Genomic_DNA"/>
</dbReference>
<evidence type="ECO:0000313" key="2">
    <source>
        <dbReference type="Proteomes" id="UP001066276"/>
    </source>
</evidence>
<dbReference type="Proteomes" id="UP001066276">
    <property type="component" value="Chromosome 11"/>
</dbReference>
<gene>
    <name evidence="1" type="ORF">NDU88_001934</name>
</gene>
<sequence length="147" mass="15127">MSDDKVRRALALLEQAGRMDLIKPEALAPERPACQASAGVAVLACSPPRTATVGIQEGGEGGLREGWGGEALAGRVWEKPGGGRLVPELWGSPRGQGALLGSLVTRGGPTMGSRERPAQHAFPWGRGPGPAQRCGEAGTGVCAARRL</sequence>
<keyword evidence="2" id="KW-1185">Reference proteome</keyword>
<protein>
    <submittedName>
        <fullName evidence="1">Uncharacterized protein</fullName>
    </submittedName>
</protein>
<evidence type="ECO:0000313" key="1">
    <source>
        <dbReference type="EMBL" id="KAJ1088779.1"/>
    </source>
</evidence>
<proteinExistence type="predicted"/>